<feature type="domain" description="RRM" evidence="5">
    <location>
        <begin position="108"/>
        <end position="185"/>
    </location>
</feature>
<feature type="compositionally biased region" description="Gly residues" evidence="4">
    <location>
        <begin position="205"/>
        <end position="218"/>
    </location>
</feature>
<feature type="region of interest" description="Disordered" evidence="4">
    <location>
        <begin position="254"/>
        <end position="285"/>
    </location>
</feature>
<feature type="region of interest" description="Disordered" evidence="4">
    <location>
        <begin position="426"/>
        <end position="453"/>
    </location>
</feature>
<feature type="compositionally biased region" description="Gly residues" evidence="4">
    <location>
        <begin position="259"/>
        <end position="269"/>
    </location>
</feature>
<evidence type="ECO:0000256" key="2">
    <source>
        <dbReference type="ARBA" id="ARBA00022884"/>
    </source>
</evidence>
<dbReference type="CDD" id="cd12503">
    <property type="entry name" value="RRM1_hnRNPH_GRSF1_like"/>
    <property type="match status" value="1"/>
</dbReference>
<keyword evidence="7" id="KW-1185">Reference proteome</keyword>
<dbReference type="SUPFAM" id="SSF54928">
    <property type="entry name" value="RNA-binding domain, RBD"/>
    <property type="match status" value="3"/>
</dbReference>
<evidence type="ECO:0000256" key="4">
    <source>
        <dbReference type="SAM" id="MobiDB-lite"/>
    </source>
</evidence>
<evidence type="ECO:0000313" key="6">
    <source>
        <dbReference type="EMBL" id="CAD7619818.1"/>
    </source>
</evidence>
<dbReference type="Pfam" id="PF00076">
    <property type="entry name" value="RRM_1"/>
    <property type="match status" value="3"/>
</dbReference>
<dbReference type="Proteomes" id="UP000759131">
    <property type="component" value="Unassembled WGS sequence"/>
</dbReference>
<dbReference type="GO" id="GO:0003723">
    <property type="term" value="F:RNA binding"/>
    <property type="evidence" value="ECO:0007669"/>
    <property type="project" value="UniProtKB-UniRule"/>
</dbReference>
<dbReference type="InterPro" id="IPR012677">
    <property type="entry name" value="Nucleotide-bd_a/b_plait_sf"/>
</dbReference>
<dbReference type="InterPro" id="IPR035979">
    <property type="entry name" value="RBD_domain_sf"/>
</dbReference>
<protein>
    <recommendedName>
        <fullName evidence="5">RRM domain-containing protein</fullName>
    </recommendedName>
</protein>
<evidence type="ECO:0000256" key="3">
    <source>
        <dbReference type="PROSITE-ProRule" id="PRU00176"/>
    </source>
</evidence>
<feature type="domain" description="RRM" evidence="5">
    <location>
        <begin position="6"/>
        <end position="85"/>
    </location>
</feature>
<feature type="region of interest" description="Disordered" evidence="4">
    <location>
        <begin position="205"/>
        <end position="234"/>
    </location>
</feature>
<gene>
    <name evidence="6" type="ORF">OSB1V03_LOCUS316</name>
</gene>
<dbReference type="EMBL" id="CAJPIZ010000060">
    <property type="protein sequence ID" value="CAG2100248.1"/>
    <property type="molecule type" value="Genomic_DNA"/>
</dbReference>
<evidence type="ECO:0000256" key="1">
    <source>
        <dbReference type="ARBA" id="ARBA00022737"/>
    </source>
</evidence>
<dbReference type="SMART" id="SM00360">
    <property type="entry name" value="RRM"/>
    <property type="match status" value="3"/>
</dbReference>
<dbReference type="OrthoDB" id="431068at2759"/>
<dbReference type="PROSITE" id="PS50102">
    <property type="entry name" value="RRM"/>
    <property type="match status" value="3"/>
</dbReference>
<keyword evidence="1" id="KW-0677">Repeat</keyword>
<accession>A0A7R9KBA3</accession>
<evidence type="ECO:0000259" key="5">
    <source>
        <dbReference type="PROSITE" id="PS50102"/>
    </source>
</evidence>
<evidence type="ECO:0000313" key="7">
    <source>
        <dbReference type="Proteomes" id="UP000759131"/>
    </source>
</evidence>
<dbReference type="InterPro" id="IPR000504">
    <property type="entry name" value="RRM_dom"/>
</dbReference>
<dbReference type="InterPro" id="IPR050666">
    <property type="entry name" value="ESRP"/>
</dbReference>
<dbReference type="Gene3D" id="3.30.70.330">
    <property type="match status" value="3"/>
</dbReference>
<reference evidence="6" key="1">
    <citation type="submission" date="2020-11" db="EMBL/GenBank/DDBJ databases">
        <authorList>
            <person name="Tran Van P."/>
        </authorList>
    </citation>
    <scope>NUCLEOTIDE SEQUENCE</scope>
</reference>
<keyword evidence="2 3" id="KW-0694">RNA-binding</keyword>
<dbReference type="PANTHER" id="PTHR13976">
    <property type="entry name" value="HETEROGENEOUS NUCLEAR RIBONUCLEOPROTEIN-RELATED"/>
    <property type="match status" value="1"/>
</dbReference>
<proteinExistence type="predicted"/>
<dbReference type="AlphaFoldDB" id="A0A7R9KBA3"/>
<sequence length="462" mass="51538">MAEEGYVVRIRGLPWQSTREEIVSFFDGCNIRNGVNGIVMTLSREGRPSGEAYVELESEVDYNLALGMNNKHLGNRYIEVFGSKKNEMEYICRKHGNDMNDTQTYEDSFVRLRGLPFSANRDDILQFFSGLELVMDGMVLPTDHTGRSTGEAYIQFASRDIADKAMTKHKEKIGHRYIEIFKSSFQEFRAVRSYMDSKASFHRGAVGGGHGGGGGGHHSYGRDGPYGPPSPPSFPYHKVRYGHPSRPVPYPNRFRGSPYGNGGGYGGPPITGASRGPPPPGASRRVYDYEDIDFRGGGRPGYGGRYAYDQYPSQPPQHNPMPYMGRHSVHMRGLPYKCSEGEIYEFFLPLRPLNVQILIDDLGRPSGEADVEFASHEDSVKAMNKDKAFIQKRYIELFLHSNNNNNGNNNNNNNFKAEPSPVNAFRNGGPSGDNGNHRIGPMGGWSSTGLQQINEELMRSRV</sequence>
<organism evidence="6">
    <name type="scientific">Medioppia subpectinata</name>
    <dbReference type="NCBI Taxonomy" id="1979941"/>
    <lineage>
        <taxon>Eukaryota</taxon>
        <taxon>Metazoa</taxon>
        <taxon>Ecdysozoa</taxon>
        <taxon>Arthropoda</taxon>
        <taxon>Chelicerata</taxon>
        <taxon>Arachnida</taxon>
        <taxon>Acari</taxon>
        <taxon>Acariformes</taxon>
        <taxon>Sarcoptiformes</taxon>
        <taxon>Oribatida</taxon>
        <taxon>Brachypylina</taxon>
        <taxon>Oppioidea</taxon>
        <taxon>Oppiidae</taxon>
        <taxon>Medioppia</taxon>
    </lineage>
</organism>
<name>A0A7R9KBA3_9ACAR</name>
<feature type="domain" description="RRM" evidence="5">
    <location>
        <begin position="327"/>
        <end position="402"/>
    </location>
</feature>
<dbReference type="EMBL" id="OC854635">
    <property type="protein sequence ID" value="CAD7619818.1"/>
    <property type="molecule type" value="Genomic_DNA"/>
</dbReference>